<protein>
    <recommendedName>
        <fullName evidence="2">Peroxisomal biogenesis factor 3</fullName>
    </recommendedName>
    <alternativeName>
        <fullName evidence="5">Peroxisomal assembly protein PEX3</fullName>
    </alternativeName>
</protein>
<keyword evidence="7" id="KW-1185">Reference proteome</keyword>
<comment type="subunit">
    <text evidence="1">Interacts with PEX19.</text>
</comment>
<gene>
    <name evidence="6" type="ORF">TKK_000898</name>
</gene>
<keyword evidence="3" id="KW-0962">Peroxisome biogenesis</keyword>
<evidence type="ECO:0000256" key="4">
    <source>
        <dbReference type="ARBA" id="ARBA00025338"/>
    </source>
</evidence>
<evidence type="ECO:0000313" key="7">
    <source>
        <dbReference type="Proteomes" id="UP001627154"/>
    </source>
</evidence>
<evidence type="ECO:0000256" key="5">
    <source>
        <dbReference type="ARBA" id="ARBA00029630"/>
    </source>
</evidence>
<evidence type="ECO:0000256" key="3">
    <source>
        <dbReference type="ARBA" id="ARBA00022593"/>
    </source>
</evidence>
<evidence type="ECO:0000313" key="6">
    <source>
        <dbReference type="EMBL" id="KAL3406759.1"/>
    </source>
</evidence>
<proteinExistence type="predicted"/>
<dbReference type="EMBL" id="JBJJXI010000018">
    <property type="protein sequence ID" value="KAL3406759.1"/>
    <property type="molecule type" value="Genomic_DNA"/>
</dbReference>
<evidence type="ECO:0000256" key="1">
    <source>
        <dbReference type="ARBA" id="ARBA00011494"/>
    </source>
</evidence>
<accession>A0ABD2XPI7</accession>
<reference evidence="6 7" key="1">
    <citation type="journal article" date="2024" name="bioRxiv">
        <title>A reference genome for Trichogramma kaykai: A tiny desert-dwelling parasitoid wasp with competing sex-ratio distorters.</title>
        <authorList>
            <person name="Culotta J."/>
            <person name="Lindsey A.R."/>
        </authorList>
    </citation>
    <scope>NUCLEOTIDE SEQUENCE [LARGE SCALE GENOMIC DNA]</scope>
    <source>
        <strain evidence="6 7">KSX58</strain>
    </source>
</reference>
<dbReference type="GO" id="GO:0007031">
    <property type="term" value="P:peroxisome organization"/>
    <property type="evidence" value="ECO:0007669"/>
    <property type="project" value="UniProtKB-KW"/>
</dbReference>
<sequence>MFRRVRNFFYNHRRKFLFGGVFFGTLIVLARYARGKLRDWQEKEVNELLERSRKRQHFESTERTCDQTVLKLSTNLRSAITKCLNCEKIVNELREGTAANKIAAWNTLKNLAITKSATIIYSYTMLVITLRIQLNILGGYMLKDSKIPEDSVQDHDRIDDETREKYLSLCSYLMDDGVKKLAKLIQMRVEEITSTYSLSDKLHLRDVQHIYWALTSTISAVEKQDPVKNSAAYIISSEFIMNNHSNKPLSKILDQTLDLLESQEVQDLMQNNLRSGFALLIDRLSEYFNGENDGTNQDNVFVNLNAVSMPVAKIIPILNGQVPENPTPGDLSSDWLQRLLLSEELKALGANIYEAFCY</sequence>
<dbReference type="Pfam" id="PF04882">
    <property type="entry name" value="Peroxin-3"/>
    <property type="match status" value="3"/>
</dbReference>
<dbReference type="Proteomes" id="UP001627154">
    <property type="component" value="Unassembled WGS sequence"/>
</dbReference>
<evidence type="ECO:0000256" key="2">
    <source>
        <dbReference type="ARBA" id="ARBA00014294"/>
    </source>
</evidence>
<comment type="function">
    <text evidence="4">Involved in peroxisome biosynthesis and integrity. Assembles membrane vesicles before the matrix proteins are translocated. As a docking factor for PEX19, is necessary for the import of peroxisomal membrane proteins in the peroxisomes.</text>
</comment>
<dbReference type="AlphaFoldDB" id="A0ABD2XPI7"/>
<name>A0ABD2XPI7_9HYME</name>
<dbReference type="PANTHER" id="PTHR28080:SF1">
    <property type="entry name" value="PEROXISOMAL BIOGENESIS FACTOR 3"/>
    <property type="match status" value="1"/>
</dbReference>
<dbReference type="InterPro" id="IPR006966">
    <property type="entry name" value="Peroxin-3"/>
</dbReference>
<dbReference type="PANTHER" id="PTHR28080">
    <property type="entry name" value="PEROXISOMAL BIOGENESIS FACTOR 3"/>
    <property type="match status" value="1"/>
</dbReference>
<comment type="caution">
    <text evidence="6">The sequence shown here is derived from an EMBL/GenBank/DDBJ whole genome shotgun (WGS) entry which is preliminary data.</text>
</comment>
<organism evidence="6 7">
    <name type="scientific">Trichogramma kaykai</name>
    <dbReference type="NCBI Taxonomy" id="54128"/>
    <lineage>
        <taxon>Eukaryota</taxon>
        <taxon>Metazoa</taxon>
        <taxon>Ecdysozoa</taxon>
        <taxon>Arthropoda</taxon>
        <taxon>Hexapoda</taxon>
        <taxon>Insecta</taxon>
        <taxon>Pterygota</taxon>
        <taxon>Neoptera</taxon>
        <taxon>Endopterygota</taxon>
        <taxon>Hymenoptera</taxon>
        <taxon>Apocrita</taxon>
        <taxon>Proctotrupomorpha</taxon>
        <taxon>Chalcidoidea</taxon>
        <taxon>Trichogrammatidae</taxon>
        <taxon>Trichogramma</taxon>
    </lineage>
</organism>